<evidence type="ECO:0000256" key="1">
    <source>
        <dbReference type="SAM" id="MobiDB-lite"/>
    </source>
</evidence>
<feature type="region of interest" description="Disordered" evidence="1">
    <location>
        <begin position="83"/>
        <end position="206"/>
    </location>
</feature>
<dbReference type="Proteomes" id="UP001497525">
    <property type="component" value="Unassembled WGS sequence"/>
</dbReference>
<comment type="caution">
    <text evidence="2">The sequence shown here is derived from an EMBL/GenBank/DDBJ whole genome shotgun (WGS) entry which is preliminary data.</text>
</comment>
<gene>
    <name evidence="2" type="ORF">CDAUBV1_LOCUS13349</name>
</gene>
<name>A0AAV2TMS3_CALDB</name>
<accession>A0AAV2TMS3</accession>
<dbReference type="EMBL" id="CAXLJL010000490">
    <property type="protein sequence ID" value="CAL5138518.1"/>
    <property type="molecule type" value="Genomic_DNA"/>
</dbReference>
<evidence type="ECO:0000313" key="2">
    <source>
        <dbReference type="EMBL" id="CAL5138518.1"/>
    </source>
</evidence>
<protein>
    <submittedName>
        <fullName evidence="2">Uncharacterized protein</fullName>
    </submittedName>
</protein>
<dbReference type="AlphaFoldDB" id="A0AAV2TMS3"/>
<evidence type="ECO:0000313" key="3">
    <source>
        <dbReference type="Proteomes" id="UP001497525"/>
    </source>
</evidence>
<feature type="compositionally biased region" description="Low complexity" evidence="1">
    <location>
        <begin position="83"/>
        <end position="198"/>
    </location>
</feature>
<sequence length="206" mass="21597">MLTIRARDGCGVKVILDGLLKDKSDICTTTLDFNGVGKYDASLIGTTITTVANLLSYRVDSDCSSADVMLYYQENCPLITTESSTTTVSKSPTTESTIKSTVSTSPTTTESSTTTVSKSPTTESTIKSTVSTSPTTTESSTTTVSKSPTTESTIKSTVSTSPTTTESSTTTVSKSPTTESTIKSTVSTSPTTSELTSTHLMEKVPR</sequence>
<proteinExistence type="predicted"/>
<organism evidence="2 3">
    <name type="scientific">Calicophoron daubneyi</name>
    <name type="common">Rumen fluke</name>
    <name type="synonym">Paramphistomum daubneyi</name>
    <dbReference type="NCBI Taxonomy" id="300641"/>
    <lineage>
        <taxon>Eukaryota</taxon>
        <taxon>Metazoa</taxon>
        <taxon>Spiralia</taxon>
        <taxon>Lophotrochozoa</taxon>
        <taxon>Platyhelminthes</taxon>
        <taxon>Trematoda</taxon>
        <taxon>Digenea</taxon>
        <taxon>Plagiorchiida</taxon>
        <taxon>Pronocephalata</taxon>
        <taxon>Paramphistomoidea</taxon>
        <taxon>Paramphistomidae</taxon>
        <taxon>Calicophoron</taxon>
    </lineage>
</organism>
<reference evidence="2" key="1">
    <citation type="submission" date="2024-06" db="EMBL/GenBank/DDBJ databases">
        <authorList>
            <person name="Liu X."/>
            <person name="Lenzi L."/>
            <person name="Haldenby T S."/>
            <person name="Uol C."/>
        </authorList>
    </citation>
    <scope>NUCLEOTIDE SEQUENCE</scope>
</reference>